<keyword evidence="3" id="KW-1133">Transmembrane helix</keyword>
<proteinExistence type="predicted"/>
<organism evidence="7 8">
    <name type="scientific">Quercus lobata</name>
    <name type="common">Valley oak</name>
    <dbReference type="NCBI Taxonomy" id="97700"/>
    <lineage>
        <taxon>Eukaryota</taxon>
        <taxon>Viridiplantae</taxon>
        <taxon>Streptophyta</taxon>
        <taxon>Embryophyta</taxon>
        <taxon>Tracheophyta</taxon>
        <taxon>Spermatophyta</taxon>
        <taxon>Magnoliopsida</taxon>
        <taxon>eudicotyledons</taxon>
        <taxon>Gunneridae</taxon>
        <taxon>Pentapetalae</taxon>
        <taxon>rosids</taxon>
        <taxon>fabids</taxon>
        <taxon>Fagales</taxon>
        <taxon>Fagaceae</taxon>
        <taxon>Quercus</taxon>
    </lineage>
</organism>
<reference evidence="7 8" key="1">
    <citation type="journal article" date="2016" name="G3 (Bethesda)">
        <title>First Draft Assembly and Annotation of the Genome of a California Endemic Oak Quercus lobata Nee (Fagaceae).</title>
        <authorList>
            <person name="Sork V.L."/>
            <person name="Fitz-Gibbon S.T."/>
            <person name="Puiu D."/>
            <person name="Crepeau M."/>
            <person name="Gugger P.F."/>
            <person name="Sherman R."/>
            <person name="Stevens K."/>
            <person name="Langley C.H."/>
            <person name="Pellegrini M."/>
            <person name="Salzberg S.L."/>
        </authorList>
    </citation>
    <scope>NUCLEOTIDE SEQUENCE [LARGE SCALE GENOMIC DNA]</scope>
    <source>
        <strain evidence="7 8">cv. SW786</strain>
    </source>
</reference>
<dbReference type="FunFam" id="3.40.50.300:FF:001091">
    <property type="entry name" value="Probable disease resistance protein At1g61300"/>
    <property type="match status" value="1"/>
</dbReference>
<dbReference type="SUPFAM" id="SSF52540">
    <property type="entry name" value="P-loop containing nucleoside triphosphate hydrolases"/>
    <property type="match status" value="1"/>
</dbReference>
<dbReference type="PANTHER" id="PTHR23155:SF955">
    <property type="entry name" value="AAA+ ATPASE DOMAIN-CONTAINING PROTEIN"/>
    <property type="match status" value="1"/>
</dbReference>
<dbReference type="GeneID" id="115989510"/>
<dbReference type="EMBL" id="LRBV02000005">
    <property type="status" value="NOT_ANNOTATED_CDS"/>
    <property type="molecule type" value="Genomic_DNA"/>
</dbReference>
<reference evidence="7" key="2">
    <citation type="submission" date="2021-01" db="UniProtKB">
        <authorList>
            <consortium name="EnsemblPlants"/>
        </authorList>
    </citation>
    <scope>IDENTIFICATION</scope>
</reference>
<keyword evidence="3" id="KW-0812">Transmembrane</keyword>
<evidence type="ECO:0000313" key="7">
    <source>
        <dbReference type="EnsemblPlants" id="QL05p004338:mrna:CDS:3"/>
    </source>
</evidence>
<evidence type="ECO:0000256" key="3">
    <source>
        <dbReference type="SAM" id="Phobius"/>
    </source>
</evidence>
<dbReference type="AlphaFoldDB" id="A0A7N2LKC3"/>
<dbReference type="Pfam" id="PF23559">
    <property type="entry name" value="WHD_DRP"/>
    <property type="match status" value="1"/>
</dbReference>
<dbReference type="PRINTS" id="PR00364">
    <property type="entry name" value="DISEASERSIST"/>
</dbReference>
<protein>
    <submittedName>
        <fullName evidence="7">Uncharacterized protein</fullName>
    </submittedName>
</protein>
<dbReference type="InterPro" id="IPR044974">
    <property type="entry name" value="Disease_R_plants"/>
</dbReference>
<gene>
    <name evidence="7" type="primary">LOC115989510</name>
</gene>
<dbReference type="OrthoDB" id="611536at2759"/>
<dbReference type="Pfam" id="PF00931">
    <property type="entry name" value="NB-ARC"/>
    <property type="match status" value="1"/>
</dbReference>
<feature type="domain" description="NB-ARC" evidence="4">
    <location>
        <begin position="529"/>
        <end position="684"/>
    </location>
</feature>
<dbReference type="InterPro" id="IPR027417">
    <property type="entry name" value="P-loop_NTPase"/>
</dbReference>
<feature type="domain" description="Disease resistance protein winged helix" evidence="5">
    <location>
        <begin position="767"/>
        <end position="830"/>
    </location>
</feature>
<evidence type="ECO:0000256" key="1">
    <source>
        <dbReference type="ARBA" id="ARBA00022737"/>
    </source>
</evidence>
<feature type="transmembrane region" description="Helical" evidence="3">
    <location>
        <begin position="32"/>
        <end position="50"/>
    </location>
</feature>
<dbReference type="GO" id="GO:0043531">
    <property type="term" value="F:ADP binding"/>
    <property type="evidence" value="ECO:0007669"/>
    <property type="project" value="InterPro"/>
</dbReference>
<dbReference type="InterPro" id="IPR042197">
    <property type="entry name" value="Apaf_helical"/>
</dbReference>
<evidence type="ECO:0000313" key="8">
    <source>
        <dbReference type="Proteomes" id="UP000594261"/>
    </source>
</evidence>
<dbReference type="RefSeq" id="XP_030969065.1">
    <property type="nucleotide sequence ID" value="XM_031113205.1"/>
</dbReference>
<dbReference type="Gramene" id="QL05p004338:mrna">
    <property type="protein sequence ID" value="QL05p004338:mrna:CDS:3"/>
    <property type="gene ID" value="QL05p004338"/>
</dbReference>
<evidence type="ECO:0000259" key="6">
    <source>
        <dbReference type="Pfam" id="PF23598"/>
    </source>
</evidence>
<dbReference type="Pfam" id="PF23598">
    <property type="entry name" value="LRR_14"/>
    <property type="match status" value="1"/>
</dbReference>
<dbReference type="Gene3D" id="3.40.50.300">
    <property type="entry name" value="P-loop containing nucleotide triphosphate hydrolases"/>
    <property type="match status" value="1"/>
</dbReference>
<dbReference type="InterPro" id="IPR058922">
    <property type="entry name" value="WHD_DRP"/>
</dbReference>
<dbReference type="SUPFAM" id="SSF52058">
    <property type="entry name" value="L domain-like"/>
    <property type="match status" value="1"/>
</dbReference>
<dbReference type="Gene3D" id="1.10.8.430">
    <property type="entry name" value="Helical domain of apoptotic protease-activating factors"/>
    <property type="match status" value="1"/>
</dbReference>
<dbReference type="GO" id="GO:0098542">
    <property type="term" value="P:defense response to other organism"/>
    <property type="evidence" value="ECO:0007669"/>
    <property type="project" value="TreeGrafter"/>
</dbReference>
<sequence>MATAPDDLILQFSITALTLHCICEILMLPAHFLGSSLFAVFVLFFFYNYVSFQSLENDFNWIRRENRLLKALSYDIESLSNSWAEIDMRARDLSESRINPKMTVLPDPAEVAWMDIAECVVLHAKVIIHKFKEYKETRQKPAGAAERCIWTLKNYFIKDALYYDMKQIKEEINGHLEKKKESKVDIYGTLERSRTQIRSLQDRPIEHESISHKENVCSAADLVQKINCQITSSVYGLREKIELIKLQLLLLGAFMKDLEGIEFLSKTEKVWVKEPKEIIDEAQRAIESFIQRKEGRFSPFSNWMARRKLKRDMKSIDAAFSDLYRRKERYGFKFIRRDPISKSDTRSPNEEVTQIKNRTVKDIEDKKRHWLKQLPNSLTAESDQVKLLLTMCDQWEQIHSLSKEVIAIEGVDKSRRTWLKKMKSTVDVIEENIEAYIKYEAARNKEDTFFMDSIFTYEPPKEDVFSYSPDYASLFKGTDERRHEVKPSVEIERMRQVISCFERTIKAYQIEIREESTSVVGLEEDMLGLISRLTNREPVVSIVGMRGIGKTTLAKMVFNHEAILKHFPNRHWVSIGHKSLLNKIEKLVLGVLEPQEEQRGRENWIKKLRHFLGEERYLLVLEDISTTETWDTLKAAFPATTNGSTIMLTTRHKSVASHADQSSTQHLLRLRTKEESWKLFTQMVHLPPEIPPESEKIIKAKVAVGRCGGLPLAIFRLGYLMIGKHVTEEDLSSVLASINRYQEPWIEAMENEEVSVQLGKCLSYIRLFPRDYEIPARRVVASWVAEELVQQRAEDSPECVAEKCLADLKNRYIIQVLETKLDGKIKTFCLPNALREYRLRNESSDQRLADQFDRGDVTFDIIHGKDKNSPHVLRNYRNLVAILSFDAREGNQPGEDIGNLLNRGIATGCFHLLKVLDLERVFRPILPNNIGNLINLRYLGLRWTYLEAIPSSIGNLTNLQILDVKHTYIRKLPGSIWKLQKLRHLYLNQSYRSNFVQPSGTALRNLQTLWGVFVDEDSPLNNGLDRLMNLRKLKLAFQLELSQQTALAEWILRLNHLQSLRLRSIGEMGEPLDLDLKPFSHLENLLSLYLFGRLENPSIMNQLPQSLTDLTLSASQLSDDPLPKLGKLPKLRSLCLYSGSYKGRAMACSIEEFPQLRVLKLWMLDTLESWHVQQGAMQNLRELEIRSCDKLKNAIGLTYLETLLELKLTNMPEDFNKEIQEEFAAAGENIRIVIH</sequence>
<evidence type="ECO:0000256" key="2">
    <source>
        <dbReference type="ARBA" id="ARBA00022821"/>
    </source>
</evidence>
<dbReference type="PANTHER" id="PTHR23155">
    <property type="entry name" value="DISEASE RESISTANCE PROTEIN RP"/>
    <property type="match status" value="1"/>
</dbReference>
<dbReference type="Gene3D" id="3.80.10.10">
    <property type="entry name" value="Ribonuclease Inhibitor"/>
    <property type="match status" value="2"/>
</dbReference>
<accession>A0A7N2LKC3</accession>
<keyword evidence="2" id="KW-0611">Plant defense</keyword>
<dbReference type="KEGG" id="qlo:115989510"/>
<evidence type="ECO:0000259" key="4">
    <source>
        <dbReference type="Pfam" id="PF00931"/>
    </source>
</evidence>
<keyword evidence="1" id="KW-0677">Repeat</keyword>
<dbReference type="Proteomes" id="UP000594261">
    <property type="component" value="Chromosome 5"/>
</dbReference>
<keyword evidence="3" id="KW-0472">Membrane</keyword>
<dbReference type="InterPro" id="IPR002182">
    <property type="entry name" value="NB-ARC"/>
</dbReference>
<keyword evidence="8" id="KW-1185">Reference proteome</keyword>
<name>A0A7N2LKC3_QUELO</name>
<dbReference type="InterPro" id="IPR032675">
    <property type="entry name" value="LRR_dom_sf"/>
</dbReference>
<dbReference type="InterPro" id="IPR055414">
    <property type="entry name" value="LRR_R13L4/SHOC2-like"/>
</dbReference>
<feature type="domain" description="Disease resistance R13L4/SHOC-2-like LRR" evidence="6">
    <location>
        <begin position="908"/>
        <end position="1225"/>
    </location>
</feature>
<dbReference type="EnsemblPlants" id="QL05p004338:mrna">
    <property type="protein sequence ID" value="QL05p004338:mrna:CDS:3"/>
    <property type="gene ID" value="QL05p004338"/>
</dbReference>
<dbReference type="OMA" id="CREIDRI"/>
<dbReference type="InParanoid" id="A0A7N2LKC3"/>
<evidence type="ECO:0000259" key="5">
    <source>
        <dbReference type="Pfam" id="PF23559"/>
    </source>
</evidence>